<organism evidence="4 5">
    <name type="scientific">Thalassovita mediterranea</name>
    <dbReference type="NCBI Taxonomy" id="340021"/>
    <lineage>
        <taxon>Bacteria</taxon>
        <taxon>Pseudomonadati</taxon>
        <taxon>Pseudomonadota</taxon>
        <taxon>Alphaproteobacteria</taxon>
        <taxon>Rhodobacterales</taxon>
        <taxon>Roseobacteraceae</taxon>
        <taxon>Thalassovita</taxon>
    </lineage>
</organism>
<sequence length="493" mass="51855">MKRVLLSAFILSSVGLTAGFNAAPAMARGDTSIPAEFPPLSYKGRQYVDSRGCVYIRASTGGLVDWIPRVTRTRDHICNAKPTFAGGIDRNLPVIPDEVPATTATAPKTAVARAPAAVTPKPATPKVVARPAPKVAAAPVAKPQAKTQVRAQPTQRAPRFTLSSLFGAGASKSKAKTQTKPVVAATKPIVPPLRTAPPAPRAVVNPACGGGSAVSQRYLGSGSGVRCGPQAQSPIFGNAQTNRGSLFNPISPGARVTVQTPRRSVTPSQPQRPLAATPGLASSATQQPYANLPSIGAGGQQRIAPRHVYEAQQNARIDTAIPEGYRPLWTDDRLNPKRAHQTAAGKAAMDLIWTQTVPRQLIDRASGRDVTRLFPGLQYPYTSMTEQARAQQPAVVSSKSFVAKPKQAKPQQGASAQALLKAYVQVATFAQPANAQRTAGDLAAKGLPMRIWTAKRGGKPVQLVVVGPFADKGQANAALSIVRRAGFGDAYLR</sequence>
<dbReference type="AlphaFoldDB" id="A0A0P1GQI6"/>
<dbReference type="Proteomes" id="UP000051681">
    <property type="component" value="Unassembled WGS sequence"/>
</dbReference>
<protein>
    <submittedName>
        <fullName evidence="4">Sporulation related domain protein</fullName>
    </submittedName>
</protein>
<evidence type="ECO:0000256" key="1">
    <source>
        <dbReference type="SAM" id="MobiDB-lite"/>
    </source>
</evidence>
<dbReference type="Gene3D" id="3.30.70.1070">
    <property type="entry name" value="Sporulation related repeat"/>
    <property type="match status" value="1"/>
</dbReference>
<dbReference type="InterPro" id="IPR007730">
    <property type="entry name" value="SPOR-like_dom"/>
</dbReference>
<dbReference type="InterPro" id="IPR036680">
    <property type="entry name" value="SPOR-like_sf"/>
</dbReference>
<evidence type="ECO:0000259" key="3">
    <source>
        <dbReference type="PROSITE" id="PS51724"/>
    </source>
</evidence>
<gene>
    <name evidence="4" type="ORF">TM5383_01939</name>
</gene>
<feature type="chain" id="PRO_5006063670" evidence="2">
    <location>
        <begin position="28"/>
        <end position="493"/>
    </location>
</feature>
<feature type="compositionally biased region" description="Polar residues" evidence="1">
    <location>
        <begin position="258"/>
        <end position="271"/>
    </location>
</feature>
<dbReference type="SUPFAM" id="SSF110997">
    <property type="entry name" value="Sporulation related repeat"/>
    <property type="match status" value="1"/>
</dbReference>
<reference evidence="4 5" key="1">
    <citation type="submission" date="2015-09" db="EMBL/GenBank/DDBJ databases">
        <authorList>
            <consortium name="Swine Surveillance"/>
        </authorList>
    </citation>
    <scope>NUCLEOTIDE SEQUENCE [LARGE SCALE GENOMIC DNA]</scope>
    <source>
        <strain evidence="4 5">CECT 8383</strain>
    </source>
</reference>
<feature type="compositionally biased region" description="Polar residues" evidence="1">
    <location>
        <begin position="145"/>
        <end position="155"/>
    </location>
</feature>
<evidence type="ECO:0000313" key="5">
    <source>
        <dbReference type="Proteomes" id="UP000051681"/>
    </source>
</evidence>
<keyword evidence="5" id="KW-1185">Reference proteome</keyword>
<dbReference type="STRING" id="340021.TM5383_01939"/>
<feature type="signal peptide" evidence="2">
    <location>
        <begin position="1"/>
        <end position="27"/>
    </location>
</feature>
<feature type="region of interest" description="Disordered" evidence="1">
    <location>
        <begin position="135"/>
        <end position="155"/>
    </location>
</feature>
<accession>A0A0P1GQI6</accession>
<dbReference type="EMBL" id="CYSF01000007">
    <property type="protein sequence ID" value="CUH84727.1"/>
    <property type="molecule type" value="Genomic_DNA"/>
</dbReference>
<evidence type="ECO:0000256" key="2">
    <source>
        <dbReference type="SAM" id="SignalP"/>
    </source>
</evidence>
<feature type="domain" description="SPOR" evidence="3">
    <location>
        <begin position="416"/>
        <end position="493"/>
    </location>
</feature>
<dbReference type="GO" id="GO:0042834">
    <property type="term" value="F:peptidoglycan binding"/>
    <property type="evidence" value="ECO:0007669"/>
    <property type="project" value="InterPro"/>
</dbReference>
<name>A0A0P1GQI6_9RHOB</name>
<feature type="region of interest" description="Disordered" evidence="1">
    <location>
        <begin position="258"/>
        <end position="286"/>
    </location>
</feature>
<dbReference type="Pfam" id="PF05036">
    <property type="entry name" value="SPOR"/>
    <property type="match status" value="1"/>
</dbReference>
<dbReference type="RefSeq" id="WP_082645441.1">
    <property type="nucleotide sequence ID" value="NZ_CYSF01000007.1"/>
</dbReference>
<dbReference type="OrthoDB" id="7843142at2"/>
<evidence type="ECO:0000313" key="4">
    <source>
        <dbReference type="EMBL" id="CUH84727.1"/>
    </source>
</evidence>
<keyword evidence="2" id="KW-0732">Signal</keyword>
<dbReference type="PROSITE" id="PS51724">
    <property type="entry name" value="SPOR"/>
    <property type="match status" value="1"/>
</dbReference>
<proteinExistence type="predicted"/>